<dbReference type="Gene3D" id="2.10.90.10">
    <property type="entry name" value="Cystine-knot cytokines"/>
    <property type="match status" value="1"/>
</dbReference>
<evidence type="ECO:0000256" key="2">
    <source>
        <dbReference type="SAM" id="Phobius"/>
    </source>
</evidence>
<dbReference type="OMA" id="DYESCEC"/>
<evidence type="ECO:0000313" key="4">
    <source>
        <dbReference type="EnsemblMetazoa" id="XP_020907748.1"/>
    </source>
</evidence>
<evidence type="ECO:0000256" key="1">
    <source>
        <dbReference type="SAM" id="MobiDB-lite"/>
    </source>
</evidence>
<dbReference type="Proteomes" id="UP000887567">
    <property type="component" value="Unplaced"/>
</dbReference>
<keyword evidence="2" id="KW-0812">Transmembrane</keyword>
<evidence type="ECO:0000256" key="3">
    <source>
        <dbReference type="SAM" id="SignalP"/>
    </source>
</evidence>
<dbReference type="SUPFAM" id="SSF57501">
    <property type="entry name" value="Cystine-knot cytokines"/>
    <property type="match status" value="1"/>
</dbReference>
<dbReference type="AlphaFoldDB" id="A0A913XPT9"/>
<feature type="chain" id="PRO_5037666013" description="Platelet-derived growth factor (PDGF) family profile domain-containing protein" evidence="3">
    <location>
        <begin position="20"/>
        <end position="311"/>
    </location>
</feature>
<proteinExistence type="predicted"/>
<keyword evidence="2" id="KW-0472">Membrane</keyword>
<dbReference type="GeneID" id="110245795"/>
<dbReference type="RefSeq" id="XP_020907748.1">
    <property type="nucleotide sequence ID" value="XM_021052089.2"/>
</dbReference>
<keyword evidence="3" id="KW-0732">Signal</keyword>
<reference evidence="4" key="1">
    <citation type="submission" date="2022-11" db="UniProtKB">
        <authorList>
            <consortium name="EnsemblMetazoa"/>
        </authorList>
    </citation>
    <scope>IDENTIFICATION</scope>
</reference>
<feature type="compositionally biased region" description="Polar residues" evidence="1">
    <location>
        <begin position="292"/>
        <end position="311"/>
    </location>
</feature>
<dbReference type="EnsemblMetazoa" id="XM_021052089.2">
    <property type="protein sequence ID" value="XP_020907748.1"/>
    <property type="gene ID" value="LOC110245795"/>
</dbReference>
<dbReference type="KEGG" id="epa:110245795"/>
<dbReference type="InterPro" id="IPR029034">
    <property type="entry name" value="Cystine-knot_cytokine"/>
</dbReference>
<feature type="compositionally biased region" description="Polar residues" evidence="1">
    <location>
        <begin position="262"/>
        <end position="280"/>
    </location>
</feature>
<accession>A0A913XPT9</accession>
<name>A0A913XPT9_EXADI</name>
<keyword evidence="5" id="KW-1185">Reference proteome</keyword>
<sequence length="311" mass="35468">MKVLSSILFVLTFYAYVNCIAHSFDSSHAMCKPRLTVLQVDKEFSEKEYVYPYHIQVHQCGGSCKAHPSIQNCKPKTMHEVKIPLYDRKTSLMTHVIIQNHTSCYCDCVKSPMDCRFDREDWKQDQCLCNCRYKEAPPKDLACKAGFRWDSNDCRCRCDRPPSSCPPRKEWNKDACECTCTKRVINRCQRKMKGLDYESCECVDVEALKLRGSAAQPKSGLYISLLIVLAVVVFGLLCVITHLIIKLKRRHSIEYNQERCPSKTSPSMTDSGNMSYSNGSVARDADVRTSHQTDSNGSVHFTTQISRESTL</sequence>
<keyword evidence="2" id="KW-1133">Transmembrane helix</keyword>
<feature type="transmembrane region" description="Helical" evidence="2">
    <location>
        <begin position="221"/>
        <end position="245"/>
    </location>
</feature>
<feature type="region of interest" description="Disordered" evidence="1">
    <location>
        <begin position="258"/>
        <end position="311"/>
    </location>
</feature>
<evidence type="ECO:0008006" key="6">
    <source>
        <dbReference type="Google" id="ProtNLM"/>
    </source>
</evidence>
<organism evidence="4 5">
    <name type="scientific">Exaiptasia diaphana</name>
    <name type="common">Tropical sea anemone</name>
    <name type="synonym">Aiptasia pulchella</name>
    <dbReference type="NCBI Taxonomy" id="2652724"/>
    <lineage>
        <taxon>Eukaryota</taxon>
        <taxon>Metazoa</taxon>
        <taxon>Cnidaria</taxon>
        <taxon>Anthozoa</taxon>
        <taxon>Hexacorallia</taxon>
        <taxon>Actiniaria</taxon>
        <taxon>Aiptasiidae</taxon>
        <taxon>Exaiptasia</taxon>
    </lineage>
</organism>
<evidence type="ECO:0000313" key="5">
    <source>
        <dbReference type="Proteomes" id="UP000887567"/>
    </source>
</evidence>
<protein>
    <recommendedName>
        <fullName evidence="6">Platelet-derived growth factor (PDGF) family profile domain-containing protein</fullName>
    </recommendedName>
</protein>
<dbReference type="OrthoDB" id="5972099at2759"/>
<feature type="signal peptide" evidence="3">
    <location>
        <begin position="1"/>
        <end position="19"/>
    </location>
</feature>